<name>A0ABN7AAP1_9HEMI</name>
<evidence type="ECO:0000313" key="2">
    <source>
        <dbReference type="Proteomes" id="UP001307889"/>
    </source>
</evidence>
<dbReference type="Proteomes" id="UP001307889">
    <property type="component" value="Chromosome 1"/>
</dbReference>
<reference evidence="1 2" key="1">
    <citation type="submission" date="2023-09" db="EMBL/GenBank/DDBJ databases">
        <title>Nesidiocoris tenuis whole genome shotgun sequence.</title>
        <authorList>
            <person name="Shibata T."/>
            <person name="Shimoda M."/>
            <person name="Kobayashi T."/>
            <person name="Uehara T."/>
        </authorList>
    </citation>
    <scope>NUCLEOTIDE SEQUENCE [LARGE SCALE GENOMIC DNA]</scope>
    <source>
        <strain evidence="1 2">Japan</strain>
    </source>
</reference>
<sequence length="70" mass="7710">MRRGPPGTTAAINPKESRSYAMIHPLGTKKSPEVVNCSNYQHVVPFMAQGSSYGIRQARRRTLTGCNVAY</sequence>
<dbReference type="EMBL" id="AP028909">
    <property type="protein sequence ID" value="BES89330.1"/>
    <property type="molecule type" value="Genomic_DNA"/>
</dbReference>
<accession>A0ABN7AAP1</accession>
<protein>
    <submittedName>
        <fullName evidence="1">Uncharacterized protein</fullName>
    </submittedName>
</protein>
<proteinExistence type="predicted"/>
<organism evidence="1 2">
    <name type="scientific">Nesidiocoris tenuis</name>
    <dbReference type="NCBI Taxonomy" id="355587"/>
    <lineage>
        <taxon>Eukaryota</taxon>
        <taxon>Metazoa</taxon>
        <taxon>Ecdysozoa</taxon>
        <taxon>Arthropoda</taxon>
        <taxon>Hexapoda</taxon>
        <taxon>Insecta</taxon>
        <taxon>Pterygota</taxon>
        <taxon>Neoptera</taxon>
        <taxon>Paraneoptera</taxon>
        <taxon>Hemiptera</taxon>
        <taxon>Heteroptera</taxon>
        <taxon>Panheteroptera</taxon>
        <taxon>Cimicomorpha</taxon>
        <taxon>Miridae</taxon>
        <taxon>Dicyphina</taxon>
        <taxon>Nesidiocoris</taxon>
    </lineage>
</organism>
<keyword evidence="2" id="KW-1185">Reference proteome</keyword>
<evidence type="ECO:0000313" key="1">
    <source>
        <dbReference type="EMBL" id="BES89330.1"/>
    </source>
</evidence>
<gene>
    <name evidence="1" type="ORF">NTJ_02137</name>
</gene>